<dbReference type="AlphaFoldDB" id="A0A9D1J1V8"/>
<dbReference type="CDD" id="cd00093">
    <property type="entry name" value="HTH_XRE"/>
    <property type="match status" value="1"/>
</dbReference>
<dbReference type="PROSITE" id="PS50943">
    <property type="entry name" value="HTH_CROC1"/>
    <property type="match status" value="1"/>
</dbReference>
<dbReference type="EMBL" id="DVHF01000088">
    <property type="protein sequence ID" value="HIR57610.1"/>
    <property type="molecule type" value="Genomic_DNA"/>
</dbReference>
<feature type="domain" description="HTH cro/C1-type" evidence="1">
    <location>
        <begin position="18"/>
        <end position="72"/>
    </location>
</feature>
<dbReference type="GO" id="GO:0003677">
    <property type="term" value="F:DNA binding"/>
    <property type="evidence" value="ECO:0007669"/>
    <property type="project" value="InterPro"/>
</dbReference>
<reference evidence="2" key="2">
    <citation type="journal article" date="2021" name="PeerJ">
        <title>Extensive microbial diversity within the chicken gut microbiome revealed by metagenomics and culture.</title>
        <authorList>
            <person name="Gilroy R."/>
            <person name="Ravi A."/>
            <person name="Getino M."/>
            <person name="Pursley I."/>
            <person name="Horton D.L."/>
            <person name="Alikhan N.F."/>
            <person name="Baker D."/>
            <person name="Gharbi K."/>
            <person name="Hall N."/>
            <person name="Watson M."/>
            <person name="Adriaenssens E.M."/>
            <person name="Foster-Nyarko E."/>
            <person name="Jarju S."/>
            <person name="Secka A."/>
            <person name="Antonio M."/>
            <person name="Oren A."/>
            <person name="Chaudhuri R.R."/>
            <person name="La Ragione R."/>
            <person name="Hildebrand F."/>
            <person name="Pallen M.J."/>
        </authorList>
    </citation>
    <scope>NUCLEOTIDE SEQUENCE</scope>
    <source>
        <strain evidence="2">ChiSjej1B19-7085</strain>
    </source>
</reference>
<dbReference type="Pfam" id="PF01381">
    <property type="entry name" value="HTH_3"/>
    <property type="match status" value="1"/>
</dbReference>
<evidence type="ECO:0000313" key="2">
    <source>
        <dbReference type="EMBL" id="HIR57610.1"/>
    </source>
</evidence>
<evidence type="ECO:0000259" key="1">
    <source>
        <dbReference type="PROSITE" id="PS50943"/>
    </source>
</evidence>
<reference evidence="2" key="1">
    <citation type="submission" date="2020-10" db="EMBL/GenBank/DDBJ databases">
        <authorList>
            <person name="Gilroy R."/>
        </authorList>
    </citation>
    <scope>NUCLEOTIDE SEQUENCE</scope>
    <source>
        <strain evidence="2">ChiSjej1B19-7085</strain>
    </source>
</reference>
<gene>
    <name evidence="2" type="ORF">IAA54_08055</name>
</gene>
<dbReference type="SUPFAM" id="SSF47413">
    <property type="entry name" value="lambda repressor-like DNA-binding domains"/>
    <property type="match status" value="1"/>
</dbReference>
<evidence type="ECO:0000313" key="3">
    <source>
        <dbReference type="Proteomes" id="UP000886785"/>
    </source>
</evidence>
<proteinExistence type="predicted"/>
<protein>
    <submittedName>
        <fullName evidence="2">Helix-turn-helix transcriptional regulator</fullName>
    </submittedName>
</protein>
<comment type="caution">
    <text evidence="2">The sequence shown here is derived from an EMBL/GenBank/DDBJ whole genome shotgun (WGS) entry which is preliminary data.</text>
</comment>
<accession>A0A9D1J1V8</accession>
<dbReference type="InterPro" id="IPR010982">
    <property type="entry name" value="Lambda_DNA-bd_dom_sf"/>
</dbReference>
<organism evidence="2 3">
    <name type="scientific">Candidatus Gallacutalibacter pullicola</name>
    <dbReference type="NCBI Taxonomy" id="2840830"/>
    <lineage>
        <taxon>Bacteria</taxon>
        <taxon>Bacillati</taxon>
        <taxon>Bacillota</taxon>
        <taxon>Clostridia</taxon>
        <taxon>Eubacteriales</taxon>
        <taxon>Candidatus Gallacutalibacter</taxon>
    </lineage>
</organism>
<dbReference type="SMART" id="SM00530">
    <property type="entry name" value="HTH_XRE"/>
    <property type="match status" value="1"/>
</dbReference>
<name>A0A9D1J1V8_9FIRM</name>
<dbReference type="InterPro" id="IPR001387">
    <property type="entry name" value="Cro/C1-type_HTH"/>
</dbReference>
<dbReference type="Gene3D" id="1.10.260.40">
    <property type="entry name" value="lambda repressor-like DNA-binding domains"/>
    <property type="match status" value="1"/>
</dbReference>
<sequence length="126" mass="15015">MKRIINESEFNRNFASNIRFLRESYELTQWQVAKILGYERSAYSYIELGKTSAKIYVAYQLSRIFQVPLTPLLTCHYLDWKNIFPISEQISAQNPNIKMLNAIMRYMSENELKMLMEYVIKILSEK</sequence>
<dbReference type="Proteomes" id="UP000886785">
    <property type="component" value="Unassembled WGS sequence"/>
</dbReference>